<keyword evidence="3" id="KW-1185">Reference proteome</keyword>
<accession>A0AAV7V8L0</accession>
<dbReference type="Proteomes" id="UP001066276">
    <property type="component" value="Chromosome 2_1"/>
</dbReference>
<comment type="caution">
    <text evidence="2">The sequence shown here is derived from an EMBL/GenBank/DDBJ whole genome shotgun (WGS) entry which is preliminary data.</text>
</comment>
<evidence type="ECO:0000313" key="2">
    <source>
        <dbReference type="EMBL" id="KAJ1197623.1"/>
    </source>
</evidence>
<protein>
    <submittedName>
        <fullName evidence="2">Uncharacterized protein</fullName>
    </submittedName>
</protein>
<evidence type="ECO:0000256" key="1">
    <source>
        <dbReference type="SAM" id="MobiDB-lite"/>
    </source>
</evidence>
<reference evidence="2" key="1">
    <citation type="journal article" date="2022" name="bioRxiv">
        <title>Sequencing and chromosome-scale assembly of the giantPleurodeles waltlgenome.</title>
        <authorList>
            <person name="Brown T."/>
            <person name="Elewa A."/>
            <person name="Iarovenko S."/>
            <person name="Subramanian E."/>
            <person name="Araus A.J."/>
            <person name="Petzold A."/>
            <person name="Susuki M."/>
            <person name="Suzuki K.-i.T."/>
            <person name="Hayashi T."/>
            <person name="Toyoda A."/>
            <person name="Oliveira C."/>
            <person name="Osipova E."/>
            <person name="Leigh N.D."/>
            <person name="Simon A."/>
            <person name="Yun M.H."/>
        </authorList>
    </citation>
    <scope>NUCLEOTIDE SEQUENCE</scope>
    <source>
        <strain evidence="2">20211129_DDA</strain>
        <tissue evidence="2">Liver</tissue>
    </source>
</reference>
<evidence type="ECO:0000313" key="3">
    <source>
        <dbReference type="Proteomes" id="UP001066276"/>
    </source>
</evidence>
<name>A0AAV7V8L0_PLEWA</name>
<gene>
    <name evidence="2" type="ORF">NDU88_001479</name>
</gene>
<dbReference type="AlphaFoldDB" id="A0AAV7V8L0"/>
<proteinExistence type="predicted"/>
<sequence length="126" mass="13816">MVLWEALDEKVTPLLVEDAVESVKLKEAKLIPELAETADPEWTAGDWLLPRHLQRQKTMHCLDPAQTAREQAKAVEEVMLLSATSFAPLDSNHSLEASSEADNSETLSSTGLRGPALMPRLVGDLL</sequence>
<feature type="region of interest" description="Disordered" evidence="1">
    <location>
        <begin position="92"/>
        <end position="113"/>
    </location>
</feature>
<feature type="compositionally biased region" description="Polar residues" evidence="1">
    <location>
        <begin position="92"/>
        <end position="111"/>
    </location>
</feature>
<organism evidence="2 3">
    <name type="scientific">Pleurodeles waltl</name>
    <name type="common">Iberian ribbed newt</name>
    <dbReference type="NCBI Taxonomy" id="8319"/>
    <lineage>
        <taxon>Eukaryota</taxon>
        <taxon>Metazoa</taxon>
        <taxon>Chordata</taxon>
        <taxon>Craniata</taxon>
        <taxon>Vertebrata</taxon>
        <taxon>Euteleostomi</taxon>
        <taxon>Amphibia</taxon>
        <taxon>Batrachia</taxon>
        <taxon>Caudata</taxon>
        <taxon>Salamandroidea</taxon>
        <taxon>Salamandridae</taxon>
        <taxon>Pleurodelinae</taxon>
        <taxon>Pleurodeles</taxon>
    </lineage>
</organism>
<dbReference type="EMBL" id="JANPWB010000003">
    <property type="protein sequence ID" value="KAJ1197623.1"/>
    <property type="molecule type" value="Genomic_DNA"/>
</dbReference>